<name>A0A0F9NMX6_9ZZZZ</name>
<accession>A0A0F9NMX6</accession>
<proteinExistence type="predicted"/>
<sequence>MVKKFLKKLSFVAFDNDFDTNERAWNPEIWAAETLMVMEENMVMGRLVHTDFSNVIASFGDTVNTRKPGTFKAKRKGTNDDVDIQSATAVKVPVVLNQHVHTSFLIRDGEESRSFVDLVNEYLHPAAKSLAEHIDRILLGQVYQFLDNQVEIDPDDTSSDIKDAILDVREVMNVKKVPMDGRNLILTPATETEALKLDLFLSAERVGDEGTALRKASLGEKLGFQTFMSQNASGYKTDGGSTLGTTNAAGSTDGIHAAGSTVITLTTSSAAILAGMYITFTTVPGVYRVTAGGAATEITIDRGLEAACPDDSFVRYFTNGAVDLAGHAGVSTYPIGYDKSINIAASGVVPQLGQLVGFGDSDSDPVRSGEYCIIDVDDGSGTGDYYILLDRPLDAALEDTDVVNYGPAFQYNFAFDRAALALVTRPLALPRSGTGAISGVSSFNDLSMRVTITYQGVAQGHLVTLDMLCGVKVLDEDRGAVLLRSRVST</sequence>
<dbReference type="AlphaFoldDB" id="A0A0F9NMX6"/>
<comment type="caution">
    <text evidence="1">The sequence shown here is derived from an EMBL/GenBank/DDBJ whole genome shotgun (WGS) entry which is preliminary data.</text>
</comment>
<dbReference type="EMBL" id="LAZR01003354">
    <property type="protein sequence ID" value="KKN19234.1"/>
    <property type="molecule type" value="Genomic_DNA"/>
</dbReference>
<organism evidence="1">
    <name type="scientific">marine sediment metagenome</name>
    <dbReference type="NCBI Taxonomy" id="412755"/>
    <lineage>
        <taxon>unclassified sequences</taxon>
        <taxon>metagenomes</taxon>
        <taxon>ecological metagenomes</taxon>
    </lineage>
</organism>
<reference evidence="1" key="1">
    <citation type="journal article" date="2015" name="Nature">
        <title>Complex archaea that bridge the gap between prokaryotes and eukaryotes.</title>
        <authorList>
            <person name="Spang A."/>
            <person name="Saw J.H."/>
            <person name="Jorgensen S.L."/>
            <person name="Zaremba-Niedzwiedzka K."/>
            <person name="Martijn J."/>
            <person name="Lind A.E."/>
            <person name="van Eijk R."/>
            <person name="Schleper C."/>
            <person name="Guy L."/>
            <person name="Ettema T.J."/>
        </authorList>
    </citation>
    <scope>NUCLEOTIDE SEQUENCE</scope>
</reference>
<gene>
    <name evidence="1" type="ORF">LCGC14_0947790</name>
</gene>
<protein>
    <submittedName>
        <fullName evidence="1">Uncharacterized protein</fullName>
    </submittedName>
</protein>
<evidence type="ECO:0000313" key="1">
    <source>
        <dbReference type="EMBL" id="KKN19234.1"/>
    </source>
</evidence>